<dbReference type="InterPro" id="IPR013766">
    <property type="entry name" value="Thioredoxin_domain"/>
</dbReference>
<dbReference type="PROSITE" id="PS51352">
    <property type="entry name" value="THIOREDOXIN_2"/>
    <property type="match status" value="1"/>
</dbReference>
<dbReference type="PANTHER" id="PTHR42852">
    <property type="entry name" value="THIOL:DISULFIDE INTERCHANGE PROTEIN DSBE"/>
    <property type="match status" value="1"/>
</dbReference>
<dbReference type="InterPro" id="IPR017937">
    <property type="entry name" value="Thioredoxin_CS"/>
</dbReference>
<dbReference type="InterPro" id="IPR036249">
    <property type="entry name" value="Thioredoxin-like_sf"/>
</dbReference>
<accession>A0A939B4U8</accession>
<evidence type="ECO:0000313" key="7">
    <source>
        <dbReference type="Proteomes" id="UP000706891"/>
    </source>
</evidence>
<proteinExistence type="predicted"/>
<keyword evidence="7" id="KW-1185">Reference proteome</keyword>
<evidence type="ECO:0000256" key="1">
    <source>
        <dbReference type="ARBA" id="ARBA00004196"/>
    </source>
</evidence>
<evidence type="ECO:0000256" key="2">
    <source>
        <dbReference type="ARBA" id="ARBA00022748"/>
    </source>
</evidence>
<evidence type="ECO:0000256" key="3">
    <source>
        <dbReference type="ARBA" id="ARBA00023157"/>
    </source>
</evidence>
<keyword evidence="2" id="KW-0201">Cytochrome c-type biogenesis</keyword>
<dbReference type="Pfam" id="PF08534">
    <property type="entry name" value="Redoxin"/>
    <property type="match status" value="1"/>
</dbReference>
<dbReference type="EMBL" id="JACJJG010000004">
    <property type="protein sequence ID" value="MBM6672654.1"/>
    <property type="molecule type" value="Genomic_DNA"/>
</dbReference>
<dbReference type="AlphaFoldDB" id="A0A939B4U8"/>
<evidence type="ECO:0000313" key="6">
    <source>
        <dbReference type="EMBL" id="MBM6672654.1"/>
    </source>
</evidence>
<organism evidence="6 7">
    <name type="scientific">Marseilla massiliensis</name>
    <dbReference type="NCBI Taxonomy" id="1841864"/>
    <lineage>
        <taxon>Bacteria</taxon>
        <taxon>Pseudomonadati</taxon>
        <taxon>Bacteroidota</taxon>
        <taxon>Bacteroidia</taxon>
        <taxon>Bacteroidales</taxon>
        <taxon>Prevotellaceae</taxon>
        <taxon>Marseilla</taxon>
    </lineage>
</organism>
<dbReference type="InterPro" id="IPR013740">
    <property type="entry name" value="Redoxin"/>
</dbReference>
<dbReference type="Gene3D" id="3.40.30.10">
    <property type="entry name" value="Glutaredoxin"/>
    <property type="match status" value="1"/>
</dbReference>
<dbReference type="GO" id="GO:0030313">
    <property type="term" value="C:cell envelope"/>
    <property type="evidence" value="ECO:0007669"/>
    <property type="project" value="UniProtKB-SubCell"/>
</dbReference>
<comment type="subcellular location">
    <subcellularLocation>
        <location evidence="1">Cell envelope</location>
    </subcellularLocation>
</comment>
<dbReference type="PANTHER" id="PTHR42852:SF6">
    <property type="entry name" value="THIOL:DISULFIDE INTERCHANGE PROTEIN DSBE"/>
    <property type="match status" value="1"/>
</dbReference>
<dbReference type="SUPFAM" id="SSF52833">
    <property type="entry name" value="Thioredoxin-like"/>
    <property type="match status" value="1"/>
</dbReference>
<evidence type="ECO:0000256" key="4">
    <source>
        <dbReference type="ARBA" id="ARBA00023284"/>
    </source>
</evidence>
<dbReference type="PROSITE" id="PS00194">
    <property type="entry name" value="THIOREDOXIN_1"/>
    <property type="match status" value="1"/>
</dbReference>
<dbReference type="Proteomes" id="UP000706891">
    <property type="component" value="Unassembled WGS sequence"/>
</dbReference>
<protein>
    <submittedName>
        <fullName evidence="6">TlpA family protein disulfide reductase</fullName>
    </submittedName>
</protein>
<evidence type="ECO:0000259" key="5">
    <source>
        <dbReference type="PROSITE" id="PS51352"/>
    </source>
</evidence>
<dbReference type="GO" id="GO:0017004">
    <property type="term" value="P:cytochrome complex assembly"/>
    <property type="evidence" value="ECO:0007669"/>
    <property type="project" value="UniProtKB-KW"/>
</dbReference>
<gene>
    <name evidence="6" type="ORF">H6A34_01995</name>
</gene>
<reference evidence="6" key="2">
    <citation type="journal article" date="2021" name="Sci. Rep.">
        <title>The distribution of antibiotic resistance genes in chicken gut microbiota commensals.</title>
        <authorList>
            <person name="Juricova H."/>
            <person name="Matiasovicova J."/>
            <person name="Kubasova T."/>
            <person name="Cejkova D."/>
            <person name="Rychlik I."/>
        </authorList>
    </citation>
    <scope>NUCLEOTIDE SEQUENCE</scope>
    <source>
        <strain evidence="6">An824</strain>
    </source>
</reference>
<keyword evidence="4" id="KW-0676">Redox-active center</keyword>
<keyword evidence="3" id="KW-1015">Disulfide bond</keyword>
<sequence length="139" mass="15369">MPDINGNDVSVTDEFAKHKITVVDFWASWCGPCRQEMPNLVKTYNDYKDKGLGIIGVSLDEHKEQWADAVSTMNMTWTQLSDLQGWNNSAAKMYGIQAIPFTIIVDNTGKVIAAGLRGDDLTTFIASRLGHSGTTDTQR</sequence>
<feature type="domain" description="Thioredoxin" evidence="5">
    <location>
        <begin position="1"/>
        <end position="130"/>
    </location>
</feature>
<dbReference type="InterPro" id="IPR050553">
    <property type="entry name" value="Thioredoxin_ResA/DsbE_sf"/>
</dbReference>
<dbReference type="CDD" id="cd02966">
    <property type="entry name" value="TlpA_like_family"/>
    <property type="match status" value="1"/>
</dbReference>
<reference evidence="6" key="1">
    <citation type="submission" date="2020-08" db="EMBL/GenBank/DDBJ databases">
        <authorList>
            <person name="Cejkova D."/>
            <person name="Kubasova T."/>
            <person name="Jahodarova E."/>
            <person name="Rychlik I."/>
        </authorList>
    </citation>
    <scope>NUCLEOTIDE SEQUENCE</scope>
    <source>
        <strain evidence="6">An824</strain>
    </source>
</reference>
<name>A0A939B4U8_9BACT</name>
<comment type="caution">
    <text evidence="6">The sequence shown here is derived from an EMBL/GenBank/DDBJ whole genome shotgun (WGS) entry which is preliminary data.</text>
</comment>